<feature type="domain" description="Nuclear receptor coactivator 6 TRADD-N" evidence="2">
    <location>
        <begin position="56"/>
        <end position="179"/>
    </location>
</feature>
<evidence type="ECO:0000313" key="4">
    <source>
        <dbReference type="Proteomes" id="UP001359485"/>
    </source>
</evidence>
<feature type="compositionally biased region" description="Basic and acidic residues" evidence="1">
    <location>
        <begin position="1358"/>
        <end position="1393"/>
    </location>
</feature>
<feature type="compositionally biased region" description="Basic and acidic residues" evidence="1">
    <location>
        <begin position="1142"/>
        <end position="1152"/>
    </location>
</feature>
<feature type="compositionally biased region" description="Low complexity" evidence="1">
    <location>
        <begin position="714"/>
        <end position="736"/>
    </location>
</feature>
<feature type="region of interest" description="Disordered" evidence="1">
    <location>
        <begin position="1"/>
        <end position="20"/>
    </location>
</feature>
<feature type="compositionally biased region" description="Polar residues" evidence="1">
    <location>
        <begin position="1250"/>
        <end position="1264"/>
    </location>
</feature>
<feature type="compositionally biased region" description="Polar residues" evidence="1">
    <location>
        <begin position="1616"/>
        <end position="1626"/>
    </location>
</feature>
<organism evidence="3 4">
    <name type="scientific">Polyplax serrata</name>
    <name type="common">Common mouse louse</name>
    <dbReference type="NCBI Taxonomy" id="468196"/>
    <lineage>
        <taxon>Eukaryota</taxon>
        <taxon>Metazoa</taxon>
        <taxon>Ecdysozoa</taxon>
        <taxon>Arthropoda</taxon>
        <taxon>Hexapoda</taxon>
        <taxon>Insecta</taxon>
        <taxon>Pterygota</taxon>
        <taxon>Neoptera</taxon>
        <taxon>Paraneoptera</taxon>
        <taxon>Psocodea</taxon>
        <taxon>Troctomorpha</taxon>
        <taxon>Phthiraptera</taxon>
        <taxon>Anoplura</taxon>
        <taxon>Polyplacidae</taxon>
        <taxon>Polyplax</taxon>
    </lineage>
</organism>
<feature type="compositionally biased region" description="Low complexity" evidence="1">
    <location>
        <begin position="1661"/>
        <end position="1673"/>
    </location>
</feature>
<feature type="compositionally biased region" description="Polar residues" evidence="1">
    <location>
        <begin position="1317"/>
        <end position="1337"/>
    </location>
</feature>
<feature type="compositionally biased region" description="Polar residues" evidence="1">
    <location>
        <begin position="637"/>
        <end position="656"/>
    </location>
</feature>
<feature type="region of interest" description="Disordered" evidence="1">
    <location>
        <begin position="553"/>
        <end position="813"/>
    </location>
</feature>
<name>A0ABR1AL63_POLSC</name>
<protein>
    <recommendedName>
        <fullName evidence="2">Nuclear receptor coactivator 6 TRADD-N domain-containing protein</fullName>
    </recommendedName>
</protein>
<gene>
    <name evidence="3" type="ORF">RUM44_001839</name>
</gene>
<accession>A0ABR1AL63</accession>
<feature type="region of interest" description="Disordered" evidence="1">
    <location>
        <begin position="450"/>
        <end position="469"/>
    </location>
</feature>
<feature type="compositionally biased region" description="Pro residues" evidence="1">
    <location>
        <begin position="213"/>
        <end position="229"/>
    </location>
</feature>
<evidence type="ECO:0000256" key="1">
    <source>
        <dbReference type="SAM" id="MobiDB-lite"/>
    </source>
</evidence>
<feature type="compositionally biased region" description="Polar residues" evidence="1">
    <location>
        <begin position="330"/>
        <end position="342"/>
    </location>
</feature>
<dbReference type="EMBL" id="JAWJWF010000047">
    <property type="protein sequence ID" value="KAK6622032.1"/>
    <property type="molecule type" value="Genomic_DNA"/>
</dbReference>
<proteinExistence type="predicted"/>
<keyword evidence="4" id="KW-1185">Reference proteome</keyword>
<evidence type="ECO:0000259" key="2">
    <source>
        <dbReference type="Pfam" id="PF13820"/>
    </source>
</evidence>
<comment type="caution">
    <text evidence="3">The sequence shown here is derived from an EMBL/GenBank/DDBJ whole genome shotgun (WGS) entry which is preliminary data.</text>
</comment>
<feature type="compositionally biased region" description="Basic and acidic residues" evidence="1">
    <location>
        <begin position="1741"/>
        <end position="1764"/>
    </location>
</feature>
<feature type="region of interest" description="Disordered" evidence="1">
    <location>
        <begin position="393"/>
        <end position="430"/>
    </location>
</feature>
<reference evidence="3 4" key="1">
    <citation type="submission" date="2023-09" db="EMBL/GenBank/DDBJ databases">
        <title>Genomes of two closely related lineages of the louse Polyplax serrata with different host specificities.</title>
        <authorList>
            <person name="Martinu J."/>
            <person name="Tarabai H."/>
            <person name="Stefka J."/>
            <person name="Hypsa V."/>
        </authorList>
    </citation>
    <scope>NUCLEOTIDE SEQUENCE [LARGE SCALE GENOMIC DNA]</scope>
    <source>
        <strain evidence="3">98ZLc_SE</strain>
    </source>
</reference>
<feature type="compositionally biased region" description="Polar residues" evidence="1">
    <location>
        <begin position="1181"/>
        <end position="1190"/>
    </location>
</feature>
<feature type="compositionally biased region" description="Basic and acidic residues" evidence="1">
    <location>
        <begin position="1816"/>
        <end position="1839"/>
    </location>
</feature>
<feature type="compositionally biased region" description="Polar residues" evidence="1">
    <location>
        <begin position="266"/>
        <end position="310"/>
    </location>
</feature>
<dbReference type="Proteomes" id="UP001359485">
    <property type="component" value="Unassembled WGS sequence"/>
</dbReference>
<feature type="region of interest" description="Disordered" evidence="1">
    <location>
        <begin position="1605"/>
        <end position="1764"/>
    </location>
</feature>
<feature type="compositionally biased region" description="Polar residues" evidence="1">
    <location>
        <begin position="1395"/>
        <end position="1447"/>
    </location>
</feature>
<feature type="compositionally biased region" description="Low complexity" evidence="1">
    <location>
        <begin position="343"/>
        <end position="365"/>
    </location>
</feature>
<feature type="compositionally biased region" description="Basic and acidic residues" evidence="1">
    <location>
        <begin position="666"/>
        <end position="685"/>
    </location>
</feature>
<dbReference type="InterPro" id="IPR026638">
    <property type="entry name" value="NCOA6"/>
</dbReference>
<feature type="compositionally biased region" description="Polar residues" evidence="1">
    <location>
        <begin position="233"/>
        <end position="251"/>
    </location>
</feature>
<feature type="compositionally biased region" description="Low complexity" evidence="1">
    <location>
        <begin position="1197"/>
        <end position="1209"/>
    </location>
</feature>
<feature type="compositionally biased region" description="Polar residues" evidence="1">
    <location>
        <begin position="1880"/>
        <end position="1891"/>
    </location>
</feature>
<sequence>MAADSDGESSVGYPPQAGCPSTFIQKDTTRSLRTGSELSWRVKEKDSLTDNDLIRTVFTCQGDLGDPDFPKKFAVLLDKLSTLLCTGKEVLMRVKKVEPWNSVRVTLNIPRDAAQRLRTLAQAGDATLQALGILSVQVEGDRVISLRLATRFGGEPQEILLRPGGDSASNFTNSGGSASIDNSLGHIISGAIVGTPGTQGMFRSPNVVAPSGPGIPPSPKPLTGPPPFPFTSMNHAAQTQQGRDSNNQHNFTAPPPYPTKTYSPSGLKTTQAPSQGPTLSTGKKPASGSSNMSIATSSNVKPPATANPSYSARDVNSKPFTQKLPPPGVQTGNVSQLKNAVQSDSVLSSNSGSGSNSSGSSNNMSLSSPLLVNLLQNDGTPVTCTTATPAVVTTTNKMAPPNSEQLKTVRKNSPEQSEQNKTDVDNKNFRSNFANNFNNKMTPKLLANSQARMPSIRQKSPAVKTGFPGSLPTYAGQTSGGMPSVGNMNVIRQPGRYGPNLVKNFQQNPLQTVGGSPASRPTAPSIQRFSQIRAGFPTTDVRPNVLVQGYSQYTASSSKPCSSTKTADKSSEDSEEISDGKKLIINPLTGELEPMPSESSESEEDALKEDPFLYSSSPASRAFSDDDSTMSRRNDTSDQSDSEATNKTTASEGSNSNRRRGGSHKVNRDHGPEKIKLRLKLEKSEPITQAYKVDVSFVNSPTPRKLLPVNRVANTSGPSGSTSGSNNGNNNSNSSPAINTVTANSSNSGCTPALPSVNSTEEPRVPPLHISLRGPNAAVVVSNRKEKKSPSHWGQLDDEDRFPPESNEPSSEFYSKLNRKKVKVSNLKVGREIVAINSSEMNVKSKKLKLKRTADREVDNILKLKIPVTPTVNDFSDGLDGVDDKLLVKKRKDSKKQKNNLLGVNKKLVTDLPESDVTKRFDDMVSTVNKRVELNLKMDSEEWISRTLKEETLNYEKRKNCNKLIDEFEMQEKKENESAVSESDTLKSFEIRRSSIENDTVVAVEIDEERTKSFKAGGFELSDLLRRKKVGEMNKKMKSLECLKIKSDFVKHKYMELTELAEEKEDKNEEVSVKKPQEIGGKIKSELTSKIDRVSGKLKNDLSVKLPKDGVNKKLKFDESGLKKLKLDELGKALKKSDKTALRIKGTKKESPGIRLGSMGNSDGEDDHEGFGRTKRRHSGDQTVTDTQIAQKVKCRSSSSEQLTSPSLTKSTGSSRRFDALSRKIRKDSVIDRLRKEKMNKVFALNRKLSTGNDPISKKQTVNRVGTVKHPVTPAKSSIENSCPVKEAVSNICESKQPVTSLEADIVKVKQSDGIESPNNQPVGGDSPANQGNTQGEDSGIESMDALSEKSPNQGESPCRKDESHAKELEISKPEEKKGQNHDRTEEAPKPEENSCLNKSKSIQNNTTQANTVPLTGNESCTDSNTDLNKDSLNYITPNSLHSTNNNLEDESKLQTAGTNSSQNEISLSDEIRVSSRNRANSQPNDCDSDTVEINKTSVVMPEKEEEKSSAIEEVDVTNLLMETFETKIREAFMRNETKEYDTTAEGLGAKILETSSRLEDKGKDNSLSAEESNETKNLEAEIGSPLLEDIERFRVNPPLYTYAKREDSLSPSPPTIDNSDLTNNHVKGDHERGENEEDSNSSAKKRLAKKFKSSDEPEENMSSPSEMKSNKSLLEQLLIEIPGEDSRKTRSWHRLGGSPGGTPKSSPRSLKDERPLSPSVSKTSPKNASKLSPTPRNKRKIDAVDEKGKTDAADTRPNKRKCSENAAELIKACMGVDDKKQLLKPVQPGAGTKKGSTEIESSDDEPLIDLAGKGRSREQSVEQEVKKPKLGPEEENRFAKNNNKVLTKTPQGNVVCKTGAEPPTRRSIRQHVKSDSRSVRYTRSAITQESTDVKRRRTSRDGK</sequence>
<dbReference type="InterPro" id="IPR032715">
    <property type="entry name" value="NCOA6_TRADD-N"/>
</dbReference>
<feature type="compositionally biased region" description="Basic residues" evidence="1">
    <location>
        <begin position="1895"/>
        <end position="1904"/>
    </location>
</feature>
<feature type="region of interest" description="Disordered" evidence="1">
    <location>
        <begin position="1552"/>
        <end position="1583"/>
    </location>
</feature>
<dbReference type="Pfam" id="PF13820">
    <property type="entry name" value="NCOA6_TRADD-N"/>
    <property type="match status" value="1"/>
</dbReference>
<evidence type="ECO:0000313" key="3">
    <source>
        <dbReference type="EMBL" id="KAK6622032.1"/>
    </source>
</evidence>
<feature type="compositionally biased region" description="Polar residues" evidence="1">
    <location>
        <begin position="553"/>
        <end position="565"/>
    </location>
</feature>
<feature type="compositionally biased region" description="Polar residues" evidence="1">
    <location>
        <begin position="1454"/>
        <end position="1467"/>
    </location>
</feature>
<feature type="compositionally biased region" description="Polar residues" evidence="1">
    <location>
        <begin position="1719"/>
        <end position="1736"/>
    </location>
</feature>
<feature type="region of interest" description="Disordered" evidence="1">
    <location>
        <begin position="1776"/>
        <end position="1904"/>
    </location>
</feature>
<feature type="region of interest" description="Disordered" evidence="1">
    <location>
        <begin position="1250"/>
        <end position="1511"/>
    </location>
</feature>
<feature type="compositionally biased region" description="Basic and acidic residues" evidence="1">
    <location>
        <begin position="418"/>
        <end position="428"/>
    </location>
</feature>
<feature type="region of interest" description="Disordered" evidence="1">
    <location>
        <begin position="1142"/>
        <end position="1219"/>
    </location>
</feature>
<feature type="compositionally biased region" description="Polar residues" evidence="1">
    <location>
        <begin position="1475"/>
        <end position="1498"/>
    </location>
</feature>
<feature type="region of interest" description="Disordered" evidence="1">
    <location>
        <begin position="203"/>
        <end position="365"/>
    </location>
</feature>
<dbReference type="PANTHER" id="PTHR15690:SF0">
    <property type="entry name" value="NUCLEAR RECEPTOR COACTIVATOR 6"/>
    <property type="match status" value="1"/>
</dbReference>
<feature type="compositionally biased region" description="Polar residues" evidence="1">
    <location>
        <begin position="737"/>
        <end position="760"/>
    </location>
</feature>
<feature type="compositionally biased region" description="Polar residues" evidence="1">
    <location>
        <begin position="1840"/>
        <end position="1853"/>
    </location>
</feature>
<dbReference type="PANTHER" id="PTHR15690">
    <property type="entry name" value="NUCLEAR RECEPTOR COACTIVATOR 6"/>
    <property type="match status" value="1"/>
</dbReference>
<feature type="compositionally biased region" description="Basic and acidic residues" evidence="1">
    <location>
        <begin position="1502"/>
        <end position="1511"/>
    </location>
</feature>
<feature type="compositionally biased region" description="Basic and acidic residues" evidence="1">
    <location>
        <begin position="566"/>
        <end position="582"/>
    </location>
</feature>